<evidence type="ECO:0000313" key="5">
    <source>
        <dbReference type="EMBL" id="MFM2483898.1"/>
    </source>
</evidence>
<dbReference type="InterPro" id="IPR011611">
    <property type="entry name" value="PfkB_dom"/>
</dbReference>
<keyword evidence="3 5" id="KW-0418">Kinase</keyword>
<feature type="domain" description="Carbohydrate kinase PfkB" evidence="4">
    <location>
        <begin position="6"/>
        <end position="304"/>
    </location>
</feature>
<gene>
    <name evidence="5" type="ORF">ABUE30_02260</name>
</gene>
<comment type="caution">
    <text evidence="5">The sequence shown here is derived from an EMBL/GenBank/DDBJ whole genome shotgun (WGS) entry which is preliminary data.</text>
</comment>
<keyword evidence="2" id="KW-0808">Transferase</keyword>
<dbReference type="RefSeq" id="WP_408622050.1">
    <property type="nucleotide sequence ID" value="NZ_JBEQCT010000001.1"/>
</dbReference>
<dbReference type="InterPro" id="IPR050306">
    <property type="entry name" value="PfkB_Carbo_kinase"/>
</dbReference>
<comment type="similarity">
    <text evidence="1">Belongs to the carbohydrate kinase PfkB family.</text>
</comment>
<evidence type="ECO:0000256" key="2">
    <source>
        <dbReference type="ARBA" id="ARBA00022679"/>
    </source>
</evidence>
<dbReference type="SUPFAM" id="SSF53613">
    <property type="entry name" value="Ribokinase-like"/>
    <property type="match status" value="1"/>
</dbReference>
<name>A0ABW9G2Z1_9GAMM</name>
<dbReference type="Proteomes" id="UP001629953">
    <property type="component" value="Unassembled WGS sequence"/>
</dbReference>
<organism evidence="5 6">
    <name type="scientific">Celerinatantimonas yamalensis</name>
    <dbReference type="NCBI Taxonomy" id="559956"/>
    <lineage>
        <taxon>Bacteria</taxon>
        <taxon>Pseudomonadati</taxon>
        <taxon>Pseudomonadota</taxon>
        <taxon>Gammaproteobacteria</taxon>
        <taxon>Celerinatantimonadaceae</taxon>
        <taxon>Celerinatantimonas</taxon>
    </lineage>
</organism>
<dbReference type="EMBL" id="JBEQCT010000001">
    <property type="protein sequence ID" value="MFM2483898.1"/>
    <property type="molecule type" value="Genomic_DNA"/>
</dbReference>
<keyword evidence="6" id="KW-1185">Reference proteome</keyword>
<evidence type="ECO:0000259" key="4">
    <source>
        <dbReference type="Pfam" id="PF00294"/>
    </source>
</evidence>
<dbReference type="PANTHER" id="PTHR43085">
    <property type="entry name" value="HEXOKINASE FAMILY MEMBER"/>
    <property type="match status" value="1"/>
</dbReference>
<dbReference type="GO" id="GO:0016301">
    <property type="term" value="F:kinase activity"/>
    <property type="evidence" value="ECO:0007669"/>
    <property type="project" value="UniProtKB-KW"/>
</dbReference>
<protein>
    <submittedName>
        <fullName evidence="5">Sugar kinase</fullName>
    </submittedName>
</protein>
<dbReference type="InterPro" id="IPR029056">
    <property type="entry name" value="Ribokinase-like"/>
</dbReference>
<evidence type="ECO:0000313" key="6">
    <source>
        <dbReference type="Proteomes" id="UP001629953"/>
    </source>
</evidence>
<dbReference type="PROSITE" id="PS00584">
    <property type="entry name" value="PFKB_KINASES_2"/>
    <property type="match status" value="1"/>
</dbReference>
<proteinExistence type="inferred from homology"/>
<dbReference type="Gene3D" id="3.40.1190.20">
    <property type="match status" value="1"/>
</dbReference>
<sequence length="312" mass="34764">MSQLQIAILGECMVELQQQPSGLLSRKFGGDTLNTAVYLSRLTRHADVAISYITGLGEDNLSQEMIDSWQNEGIDTQFVQRLPNKLPGLYLIETDNNGERHFRYWRNDAAAKFCLEQANSSKIIDALAQFDLIYLSGISLAILTPTSRTHLFEALTKAKAAGKTIVFDNNYRPALWQSPTQAQQLYQQMLQLTDLALLTFDDELALYGEHTMDECLVRTRAFGVQTVVMKMGAEPCHIYVEDEQYIVPATFIEKERIVDTTAAGDSFGAGFMAATVLGKDPTTAAMWGHRLAGTVIQYKGAIIDIQCMPTFE</sequence>
<accession>A0ABW9G2Z1</accession>
<reference evidence="5 6" key="1">
    <citation type="journal article" date="2013" name="Int. J. Syst. Evol. Microbiol.">
        <title>Celerinatantimonas yamalensis sp. nov., a cold-adapted diazotrophic bacterium from a cold permafrost brine.</title>
        <authorList>
            <person name="Shcherbakova V."/>
            <person name="Chuvilskaya N."/>
            <person name="Rivkina E."/>
            <person name="Demidov N."/>
            <person name="Uchaeva V."/>
            <person name="Suetin S."/>
            <person name="Suzina N."/>
            <person name="Gilichinsky D."/>
        </authorList>
    </citation>
    <scope>NUCLEOTIDE SEQUENCE [LARGE SCALE GENOMIC DNA]</scope>
    <source>
        <strain evidence="5 6">C7</strain>
    </source>
</reference>
<dbReference type="PANTHER" id="PTHR43085:SF15">
    <property type="entry name" value="2-DEHYDRO-3-DEOXYGLUCONOKINASE"/>
    <property type="match status" value="1"/>
</dbReference>
<evidence type="ECO:0000256" key="3">
    <source>
        <dbReference type="ARBA" id="ARBA00022777"/>
    </source>
</evidence>
<dbReference type="InterPro" id="IPR002173">
    <property type="entry name" value="Carboh/pur_kinase_PfkB_CS"/>
</dbReference>
<dbReference type="CDD" id="cd01166">
    <property type="entry name" value="KdgK"/>
    <property type="match status" value="1"/>
</dbReference>
<dbReference type="Pfam" id="PF00294">
    <property type="entry name" value="PfkB"/>
    <property type="match status" value="1"/>
</dbReference>
<evidence type="ECO:0000256" key="1">
    <source>
        <dbReference type="ARBA" id="ARBA00010688"/>
    </source>
</evidence>